<keyword evidence="2" id="KW-1185">Reference proteome</keyword>
<reference evidence="1" key="1">
    <citation type="submission" date="2022-04" db="EMBL/GenBank/DDBJ databases">
        <title>Genome of the entomopathogenic fungus Entomophthora muscae.</title>
        <authorList>
            <person name="Elya C."/>
            <person name="Lovett B.R."/>
            <person name="Lee E."/>
            <person name="Macias A.M."/>
            <person name="Hajek A.E."/>
            <person name="De Bivort B.L."/>
            <person name="Kasson M.T."/>
            <person name="De Fine Licht H.H."/>
            <person name="Stajich J.E."/>
        </authorList>
    </citation>
    <scope>NUCLEOTIDE SEQUENCE</scope>
    <source>
        <strain evidence="1">Berkeley</strain>
    </source>
</reference>
<keyword evidence="1" id="KW-0255">Endonuclease</keyword>
<gene>
    <name evidence="1" type="primary">EME2_2</name>
    <name evidence="1" type="ORF">DSO57_1035450</name>
</gene>
<protein>
    <submittedName>
        <fullName evidence="1">Crossover junction endonuclease eme2, variant 3</fullName>
    </submittedName>
</protein>
<name>A0ACC2S1S5_9FUNG</name>
<evidence type="ECO:0000313" key="2">
    <source>
        <dbReference type="Proteomes" id="UP001165960"/>
    </source>
</evidence>
<proteinExistence type="predicted"/>
<organism evidence="1 2">
    <name type="scientific">Entomophthora muscae</name>
    <dbReference type="NCBI Taxonomy" id="34485"/>
    <lineage>
        <taxon>Eukaryota</taxon>
        <taxon>Fungi</taxon>
        <taxon>Fungi incertae sedis</taxon>
        <taxon>Zoopagomycota</taxon>
        <taxon>Entomophthoromycotina</taxon>
        <taxon>Entomophthoromycetes</taxon>
        <taxon>Entomophthorales</taxon>
        <taxon>Entomophthoraceae</taxon>
        <taxon>Entomophthora</taxon>
    </lineage>
</organism>
<comment type="caution">
    <text evidence="1">The sequence shown here is derived from an EMBL/GenBank/DDBJ whole genome shotgun (WGS) entry which is preliminary data.</text>
</comment>
<dbReference type="Proteomes" id="UP001165960">
    <property type="component" value="Unassembled WGS sequence"/>
</dbReference>
<dbReference type="EMBL" id="QTSX02005993">
    <property type="protein sequence ID" value="KAJ9056219.1"/>
    <property type="molecule type" value="Genomic_DNA"/>
</dbReference>
<keyword evidence="1" id="KW-0540">Nuclease</keyword>
<accession>A0ACC2S1S5</accession>
<evidence type="ECO:0000313" key="1">
    <source>
        <dbReference type="EMBL" id="KAJ9056219.1"/>
    </source>
</evidence>
<sequence length="530" mass="59660">MKVQTSSPNSASQFYPPPSPKLAFFSPGTATCPGSEVVDLTTPIENFKKSTVLKRSKNILEEPKSPLKRQKSHPEAERHSSSLERSAELNLSLNDSELVNYLAKTNPSPKISAGMGSRDLDSTEEIFLLDESASPPPSNYSNTFPKALSLDILLSKWNPNFEEAEVTTEQLDVPIDQREPILTPRSQARVDKKNKKQELQLEKAALRQRERDISNANKKSVDATQAWQDLTLLFDSEWTLDTKVGQPLIALCEQDGAKAIEDPRMTIPFSLCWELKTTKLFDEARAMFVPLPRPVHLPVLKILLKWDASELLEWCLSMKGLLSNSTLDVAKFDMQIVKLSYPNYQTIAIVSGTQSLFRTIRTHVNRGFNSQVRALDGDAAPTSRTSRGSSLRGRHELIHIEYFEDFLIQLQLLHDIHIVQLETHAEVIDFIYAMTKEISAIPHRPQETRLFANLPELSTRKSDSAEETWRLILEQIYLVTPTVASAVTQTYPSFAALISALHTCESEQQKLALLSEIEVYSFQTITDLLG</sequence>
<keyword evidence="1" id="KW-0378">Hydrolase</keyword>